<evidence type="ECO:0000259" key="4">
    <source>
        <dbReference type="PROSITE" id="PS50893"/>
    </source>
</evidence>
<dbReference type="InterPro" id="IPR003439">
    <property type="entry name" value="ABC_transporter-like_ATP-bd"/>
</dbReference>
<sequence>MNKIVSVKGLNKKINKKQILNNLSFEIEKGRIVGLLGPNGAGKTTLLKILMNIYHKDSGHVEICGLPLGYETKQHISYMPENNHLFPWMKINDAIQYYNDMFSDFDIKRADELCVILNINKEENISSLSKGGKERLLLMLTFARNTNLYLLDEPIGGIDPLTRKKLIKTIFSTANGECTILISTHQLYDVETLLDDVLFLHNGNLILLDSAEHIREECGKSLEEYYMEVFENA</sequence>
<dbReference type="CDD" id="cd03230">
    <property type="entry name" value="ABC_DR_subfamily_A"/>
    <property type="match status" value="1"/>
</dbReference>
<evidence type="ECO:0000256" key="1">
    <source>
        <dbReference type="ARBA" id="ARBA00022448"/>
    </source>
</evidence>
<accession>A0A371AUW2</accession>
<keyword evidence="3 5" id="KW-0067">ATP-binding</keyword>
<comment type="caution">
    <text evidence="5">The sequence shown here is derived from an EMBL/GenBank/DDBJ whole genome shotgun (WGS) entry which is preliminary data.</text>
</comment>
<evidence type="ECO:0000313" key="6">
    <source>
        <dbReference type="Proteomes" id="UP000255036"/>
    </source>
</evidence>
<organism evidence="5 6">
    <name type="scientific">Anaerosacchariphilus polymeriproducens</name>
    <dbReference type="NCBI Taxonomy" id="1812858"/>
    <lineage>
        <taxon>Bacteria</taxon>
        <taxon>Bacillati</taxon>
        <taxon>Bacillota</taxon>
        <taxon>Clostridia</taxon>
        <taxon>Lachnospirales</taxon>
        <taxon>Lachnospiraceae</taxon>
        <taxon>Anaerosacchariphilus</taxon>
    </lineage>
</organism>
<dbReference type="OrthoDB" id="9804819at2"/>
<gene>
    <name evidence="5" type="ORF">DWV06_09895</name>
</gene>
<dbReference type="Gene3D" id="3.40.50.300">
    <property type="entry name" value="P-loop containing nucleotide triphosphate hydrolases"/>
    <property type="match status" value="1"/>
</dbReference>
<reference evidence="5 6" key="1">
    <citation type="submission" date="2018-07" db="EMBL/GenBank/DDBJ databases">
        <title>Anaerosacharophilus polymeroproducens gen. nov. sp. nov., an anaerobic bacterium isolated from salt field.</title>
        <authorList>
            <person name="Kim W."/>
            <person name="Yang S.-H."/>
            <person name="Oh J."/>
            <person name="Lee J.-H."/>
            <person name="Kwon K.K."/>
        </authorList>
    </citation>
    <scope>NUCLEOTIDE SEQUENCE [LARGE SCALE GENOMIC DNA]</scope>
    <source>
        <strain evidence="5 6">MCWD5</strain>
    </source>
</reference>
<dbReference type="InterPro" id="IPR027417">
    <property type="entry name" value="P-loop_NTPase"/>
</dbReference>
<evidence type="ECO:0000256" key="2">
    <source>
        <dbReference type="ARBA" id="ARBA00022741"/>
    </source>
</evidence>
<evidence type="ECO:0000256" key="3">
    <source>
        <dbReference type="ARBA" id="ARBA00022840"/>
    </source>
</evidence>
<keyword evidence="6" id="KW-1185">Reference proteome</keyword>
<keyword evidence="1" id="KW-0813">Transport</keyword>
<dbReference type="GO" id="GO:0005524">
    <property type="term" value="F:ATP binding"/>
    <property type="evidence" value="ECO:0007669"/>
    <property type="project" value="UniProtKB-KW"/>
</dbReference>
<keyword evidence="2" id="KW-0547">Nucleotide-binding</keyword>
<dbReference type="AlphaFoldDB" id="A0A371AUW2"/>
<feature type="domain" description="ABC transporter" evidence="4">
    <location>
        <begin position="5"/>
        <end position="227"/>
    </location>
</feature>
<dbReference type="PANTHER" id="PTHR42939:SF1">
    <property type="entry name" value="ABC TRANSPORTER ATP-BINDING PROTEIN ALBC-RELATED"/>
    <property type="match status" value="1"/>
</dbReference>
<protein>
    <submittedName>
        <fullName evidence="5">ABC transporter ATP-binding protein</fullName>
    </submittedName>
</protein>
<dbReference type="PROSITE" id="PS50893">
    <property type="entry name" value="ABC_TRANSPORTER_2"/>
    <property type="match status" value="1"/>
</dbReference>
<dbReference type="Proteomes" id="UP000255036">
    <property type="component" value="Unassembled WGS sequence"/>
</dbReference>
<dbReference type="EMBL" id="QRCT01000028">
    <property type="protein sequence ID" value="RDU23357.1"/>
    <property type="molecule type" value="Genomic_DNA"/>
</dbReference>
<dbReference type="InterPro" id="IPR003593">
    <property type="entry name" value="AAA+_ATPase"/>
</dbReference>
<dbReference type="SUPFAM" id="SSF52540">
    <property type="entry name" value="P-loop containing nucleoside triphosphate hydrolases"/>
    <property type="match status" value="1"/>
</dbReference>
<dbReference type="InterPro" id="IPR051782">
    <property type="entry name" value="ABC_Transporter_VariousFunc"/>
</dbReference>
<dbReference type="RefSeq" id="WP_115482026.1">
    <property type="nucleotide sequence ID" value="NZ_QRCT01000028.1"/>
</dbReference>
<proteinExistence type="predicted"/>
<name>A0A371AUW2_9FIRM</name>
<dbReference type="SMART" id="SM00382">
    <property type="entry name" value="AAA"/>
    <property type="match status" value="1"/>
</dbReference>
<dbReference type="PANTHER" id="PTHR42939">
    <property type="entry name" value="ABC TRANSPORTER ATP-BINDING PROTEIN ALBC-RELATED"/>
    <property type="match status" value="1"/>
</dbReference>
<evidence type="ECO:0000313" key="5">
    <source>
        <dbReference type="EMBL" id="RDU23357.1"/>
    </source>
</evidence>
<dbReference type="Pfam" id="PF00005">
    <property type="entry name" value="ABC_tran"/>
    <property type="match status" value="1"/>
</dbReference>
<dbReference type="GO" id="GO:0016887">
    <property type="term" value="F:ATP hydrolysis activity"/>
    <property type="evidence" value="ECO:0007669"/>
    <property type="project" value="InterPro"/>
</dbReference>